<evidence type="ECO:0000313" key="3">
    <source>
        <dbReference type="EMBL" id="KAI1856612.1"/>
    </source>
</evidence>
<accession>A0A9P9WCJ0</accession>
<evidence type="ECO:0000313" key="4">
    <source>
        <dbReference type="Proteomes" id="UP000829685"/>
    </source>
</evidence>
<keyword evidence="2" id="KW-1133">Transmembrane helix</keyword>
<feature type="compositionally biased region" description="Low complexity" evidence="1">
    <location>
        <begin position="7"/>
        <end position="21"/>
    </location>
</feature>
<proteinExistence type="predicted"/>
<comment type="caution">
    <text evidence="3">The sequence shown here is derived from an EMBL/GenBank/DDBJ whole genome shotgun (WGS) entry which is preliminary data.</text>
</comment>
<evidence type="ECO:0000256" key="1">
    <source>
        <dbReference type="SAM" id="MobiDB-lite"/>
    </source>
</evidence>
<keyword evidence="2" id="KW-0812">Transmembrane</keyword>
<keyword evidence="4" id="KW-1185">Reference proteome</keyword>
<reference evidence="3" key="1">
    <citation type="submission" date="2021-03" db="EMBL/GenBank/DDBJ databases">
        <title>Revisited historic fungal species revealed as producer of novel bioactive compounds through whole genome sequencing and comparative genomics.</title>
        <authorList>
            <person name="Vignolle G.A."/>
            <person name="Hochenegger N."/>
            <person name="Mach R.L."/>
            <person name="Mach-Aigner A.R."/>
            <person name="Javad Rahimi M."/>
            <person name="Salim K.A."/>
            <person name="Chan C.M."/>
            <person name="Lim L.B.L."/>
            <person name="Cai F."/>
            <person name="Druzhinina I.S."/>
            <person name="U'Ren J.M."/>
            <person name="Derntl C."/>
        </authorList>
    </citation>
    <scope>NUCLEOTIDE SEQUENCE</scope>
    <source>
        <strain evidence="3">TUCIM 5799</strain>
    </source>
</reference>
<gene>
    <name evidence="3" type="ORF">JX265_011571</name>
</gene>
<name>A0A9P9WCJ0_9PEZI</name>
<dbReference type="EMBL" id="JAFIMR010000043">
    <property type="protein sequence ID" value="KAI1856612.1"/>
    <property type="molecule type" value="Genomic_DNA"/>
</dbReference>
<feature type="transmembrane region" description="Helical" evidence="2">
    <location>
        <begin position="271"/>
        <end position="291"/>
    </location>
</feature>
<dbReference type="Proteomes" id="UP000829685">
    <property type="component" value="Unassembled WGS sequence"/>
</dbReference>
<sequence length="394" mass="44503">MRKPTKASNSTSSSAADDAVSLHTNPGETEAFPLLHDDDAPELNLDSLDDLPPVYSDAVDSPPSAARSAPYPAFRKDANTGAEVYLRDELQQPAALESFIRSVATIPPRPYLRVVGTHTASRKKSDGKTEKKTVTDFAVSVEMTPYLYSAAQYGRSWTQLRTVDNAEKVRRGTSLKKRAPGSQQDIEVGGGPKPSLEEWCHRYCASHTGLRCFALKREMTGFDFLRVKEQLHALVRSTNYRGRLDVHMVTNDATVEVYNDARINRWRFTSWIQWLFYLTLMFIFSWPYLFFRTKRWEVAVAEWPFSRMAANGQREYVSISEDQLYNMWGRAVLRAVLEKRQCVLDQADLARAQEPDPSFESGHSAVDGAINLFRAGIGAMNEVNRQLGWGADEF</sequence>
<dbReference type="PANTHER" id="PTHR37848:SF1">
    <property type="entry name" value="SUN DOMAIN-CONTAINING PROTEIN"/>
    <property type="match status" value="1"/>
</dbReference>
<feature type="compositionally biased region" description="Low complexity" evidence="1">
    <location>
        <begin position="55"/>
        <end position="73"/>
    </location>
</feature>
<dbReference type="PANTHER" id="PTHR37848">
    <property type="entry name" value="EXPRESSED PROTEIN"/>
    <property type="match status" value="1"/>
</dbReference>
<evidence type="ECO:0000256" key="2">
    <source>
        <dbReference type="SAM" id="Phobius"/>
    </source>
</evidence>
<feature type="region of interest" description="Disordered" evidence="1">
    <location>
        <begin position="1"/>
        <end position="74"/>
    </location>
</feature>
<dbReference type="OrthoDB" id="203796at2759"/>
<dbReference type="AlphaFoldDB" id="A0A9P9WCJ0"/>
<keyword evidence="2" id="KW-0472">Membrane</keyword>
<feature type="region of interest" description="Disordered" evidence="1">
    <location>
        <begin position="171"/>
        <end position="190"/>
    </location>
</feature>
<protein>
    <submittedName>
        <fullName evidence="3">Uncharacterized protein</fullName>
    </submittedName>
</protein>
<organism evidence="3 4">
    <name type="scientific">Neoarthrinium moseri</name>
    <dbReference type="NCBI Taxonomy" id="1658444"/>
    <lineage>
        <taxon>Eukaryota</taxon>
        <taxon>Fungi</taxon>
        <taxon>Dikarya</taxon>
        <taxon>Ascomycota</taxon>
        <taxon>Pezizomycotina</taxon>
        <taxon>Sordariomycetes</taxon>
        <taxon>Xylariomycetidae</taxon>
        <taxon>Amphisphaeriales</taxon>
        <taxon>Apiosporaceae</taxon>
        <taxon>Neoarthrinium</taxon>
    </lineage>
</organism>